<feature type="compositionally biased region" description="Basic and acidic residues" evidence="2">
    <location>
        <begin position="179"/>
        <end position="191"/>
    </location>
</feature>
<reference evidence="6" key="1">
    <citation type="submission" date="2016-11" db="UniProtKB">
        <authorList>
            <consortium name="WormBaseParasite"/>
        </authorList>
    </citation>
    <scope>IDENTIFICATION</scope>
</reference>
<feature type="region of interest" description="Disordered" evidence="2">
    <location>
        <begin position="167"/>
        <end position="191"/>
    </location>
</feature>
<dbReference type="Pfam" id="PF10545">
    <property type="entry name" value="MADF_DNA_bdg"/>
    <property type="match status" value="1"/>
</dbReference>
<dbReference type="PROSITE" id="PS51029">
    <property type="entry name" value="MADF"/>
    <property type="match status" value="1"/>
</dbReference>
<dbReference type="WBParaSite" id="L893_g30113.t1">
    <property type="protein sequence ID" value="L893_g30113.t1"/>
    <property type="gene ID" value="L893_g30113"/>
</dbReference>
<dbReference type="GO" id="GO:0005634">
    <property type="term" value="C:nucleus"/>
    <property type="evidence" value="ECO:0007669"/>
    <property type="project" value="UniProtKB-SubCell"/>
</dbReference>
<evidence type="ECO:0000259" key="3">
    <source>
        <dbReference type="PROSITE" id="PS51029"/>
    </source>
</evidence>
<dbReference type="PANTHER" id="PTHR12243">
    <property type="entry name" value="MADF DOMAIN TRANSCRIPTION FACTOR"/>
    <property type="match status" value="1"/>
</dbReference>
<dbReference type="InterPro" id="IPR004210">
    <property type="entry name" value="BESS_motif"/>
</dbReference>
<sequence length="262" mass="30489">MYKLAINMQCVPNVERCRRRARAMANEEFCSKLVQLVHENPLLYNTTHLQHKNSAKRLEVWELIGKELGASGDDCAKRWRYLRDRYRVKHKKLCEPGANMVQILSSFPYYDKMRFLDDYKSDHKSANQWCNAKNDSFECDADDGTCLIAGSNNDELARIISAQLGEPIADPKLSPSTSRSDDYEPKTKYPRVDPEEAVEKMLETSMEVLRESNDVLKRVSKAQAEDRQEAFMRYVMTRLREMSPSRQRRVEDGIIDLLREVQ</sequence>
<keyword evidence="5" id="KW-1185">Reference proteome</keyword>
<dbReference type="GO" id="GO:0005667">
    <property type="term" value="C:transcription regulator complex"/>
    <property type="evidence" value="ECO:0007669"/>
    <property type="project" value="TreeGrafter"/>
</dbReference>
<dbReference type="GO" id="GO:0003677">
    <property type="term" value="F:DNA binding"/>
    <property type="evidence" value="ECO:0007669"/>
    <property type="project" value="InterPro"/>
</dbReference>
<proteinExistence type="predicted"/>
<evidence type="ECO:0000313" key="5">
    <source>
        <dbReference type="Proteomes" id="UP000095287"/>
    </source>
</evidence>
<comment type="subcellular location">
    <subcellularLocation>
        <location evidence="1">Nucleus</location>
    </subcellularLocation>
</comment>
<dbReference type="GO" id="GO:0006357">
    <property type="term" value="P:regulation of transcription by RNA polymerase II"/>
    <property type="evidence" value="ECO:0007669"/>
    <property type="project" value="TreeGrafter"/>
</dbReference>
<dbReference type="Proteomes" id="UP000095287">
    <property type="component" value="Unplaced"/>
</dbReference>
<dbReference type="PANTHER" id="PTHR12243:SF69">
    <property type="entry name" value="SI:CH73-59F11.3"/>
    <property type="match status" value="1"/>
</dbReference>
<evidence type="ECO:0000259" key="4">
    <source>
        <dbReference type="PROSITE" id="PS51031"/>
    </source>
</evidence>
<accession>A0A1I7ZVV2</accession>
<dbReference type="InterPro" id="IPR039353">
    <property type="entry name" value="TF_Adf1"/>
</dbReference>
<evidence type="ECO:0000313" key="6">
    <source>
        <dbReference type="WBParaSite" id="L893_g30113.t1"/>
    </source>
</evidence>
<protein>
    <submittedName>
        <fullName evidence="6">MADF domain-containing protein</fullName>
    </submittedName>
</protein>
<dbReference type="AlphaFoldDB" id="A0A1I7ZVV2"/>
<feature type="domain" description="BESS" evidence="4">
    <location>
        <begin position="225"/>
        <end position="262"/>
    </location>
</feature>
<organism evidence="5 6">
    <name type="scientific">Steinernema glaseri</name>
    <dbReference type="NCBI Taxonomy" id="37863"/>
    <lineage>
        <taxon>Eukaryota</taxon>
        <taxon>Metazoa</taxon>
        <taxon>Ecdysozoa</taxon>
        <taxon>Nematoda</taxon>
        <taxon>Chromadorea</taxon>
        <taxon>Rhabditida</taxon>
        <taxon>Tylenchina</taxon>
        <taxon>Panagrolaimomorpha</taxon>
        <taxon>Strongyloidoidea</taxon>
        <taxon>Steinernematidae</taxon>
        <taxon>Steinernema</taxon>
    </lineage>
</organism>
<dbReference type="PROSITE" id="PS51031">
    <property type="entry name" value="BESS"/>
    <property type="match status" value="1"/>
</dbReference>
<evidence type="ECO:0000256" key="2">
    <source>
        <dbReference type="SAM" id="MobiDB-lite"/>
    </source>
</evidence>
<dbReference type="SMART" id="SM00595">
    <property type="entry name" value="MADF"/>
    <property type="match status" value="1"/>
</dbReference>
<evidence type="ECO:0000256" key="1">
    <source>
        <dbReference type="PROSITE-ProRule" id="PRU00371"/>
    </source>
</evidence>
<keyword evidence="1" id="KW-0539">Nucleus</keyword>
<dbReference type="InterPro" id="IPR006578">
    <property type="entry name" value="MADF-dom"/>
</dbReference>
<feature type="domain" description="MADF" evidence="3">
    <location>
        <begin position="32"/>
        <end position="121"/>
    </location>
</feature>
<name>A0A1I7ZVV2_9BILA</name>